<sequence length="54" mass="6393">MVSFRGDAHKFYLKLKKEAAKGLNSEKLREIQELKEIKNFYETIDTSTLENIHH</sequence>
<proteinExistence type="predicted"/>
<evidence type="ECO:0000313" key="1">
    <source>
        <dbReference type="EMBL" id="MFC0558478.1"/>
    </source>
</evidence>
<keyword evidence="2" id="KW-1185">Reference proteome</keyword>
<comment type="caution">
    <text evidence="1">The sequence shown here is derived from an EMBL/GenBank/DDBJ whole genome shotgun (WGS) entry which is preliminary data.</text>
</comment>
<dbReference type="EMBL" id="JBHLTR010000006">
    <property type="protein sequence ID" value="MFC0558478.1"/>
    <property type="molecule type" value="Genomic_DNA"/>
</dbReference>
<gene>
    <name evidence="1" type="ORF">ACFFH4_05385</name>
</gene>
<reference evidence="1 2" key="1">
    <citation type="submission" date="2024-09" db="EMBL/GenBank/DDBJ databases">
        <authorList>
            <person name="Sun Q."/>
            <person name="Mori K."/>
        </authorList>
    </citation>
    <scope>NUCLEOTIDE SEQUENCE [LARGE SCALE GENOMIC DNA]</scope>
    <source>
        <strain evidence="1 2">NCAIM B.02301</strain>
    </source>
</reference>
<dbReference type="Proteomes" id="UP001589833">
    <property type="component" value="Unassembled WGS sequence"/>
</dbReference>
<protein>
    <submittedName>
        <fullName evidence="1">Uncharacterized protein</fullName>
    </submittedName>
</protein>
<organism evidence="1 2">
    <name type="scientific">Halalkalibacter alkalisediminis</name>
    <dbReference type="NCBI Taxonomy" id="935616"/>
    <lineage>
        <taxon>Bacteria</taxon>
        <taxon>Bacillati</taxon>
        <taxon>Bacillota</taxon>
        <taxon>Bacilli</taxon>
        <taxon>Bacillales</taxon>
        <taxon>Bacillaceae</taxon>
        <taxon>Halalkalibacter</taxon>
    </lineage>
</organism>
<evidence type="ECO:0000313" key="2">
    <source>
        <dbReference type="Proteomes" id="UP001589833"/>
    </source>
</evidence>
<name>A0ABV6NCJ8_9BACI</name>
<accession>A0ABV6NCJ8</accession>
<dbReference type="RefSeq" id="WP_273840195.1">
    <property type="nucleotide sequence ID" value="NZ_JAQQWT010000001.1"/>
</dbReference>